<feature type="compositionally biased region" description="Basic residues" evidence="1">
    <location>
        <begin position="71"/>
        <end position="86"/>
    </location>
</feature>
<proteinExistence type="predicted"/>
<evidence type="ECO:0000313" key="3">
    <source>
        <dbReference type="Proteomes" id="UP000287033"/>
    </source>
</evidence>
<comment type="caution">
    <text evidence="2">The sequence shown here is derived from an EMBL/GenBank/DDBJ whole genome shotgun (WGS) entry which is preliminary data.</text>
</comment>
<gene>
    <name evidence="2" type="ORF">chiPu_0022438</name>
</gene>
<accession>A0A401REI0</accession>
<protein>
    <submittedName>
        <fullName evidence="2">Uncharacterized protein</fullName>
    </submittedName>
</protein>
<feature type="non-terminal residue" evidence="2">
    <location>
        <position position="1"/>
    </location>
</feature>
<dbReference type="Proteomes" id="UP000287033">
    <property type="component" value="Unassembled WGS sequence"/>
</dbReference>
<keyword evidence="3" id="KW-1185">Reference proteome</keyword>
<dbReference type="EMBL" id="BEZZ01007822">
    <property type="protein sequence ID" value="GCC16560.1"/>
    <property type="molecule type" value="Genomic_DNA"/>
</dbReference>
<feature type="region of interest" description="Disordered" evidence="1">
    <location>
        <begin position="59"/>
        <end position="86"/>
    </location>
</feature>
<name>A0A401REI0_CHIPU</name>
<sequence>GETERLTLRHRFERRGAAPDGLNGRLLFTGSYSRVGPLPYRGFAGALPDVDWRQRFRHYRDGPSIPPARKNGLHRLSSRQAPHKRN</sequence>
<reference evidence="2 3" key="1">
    <citation type="journal article" date="2018" name="Nat. Ecol. Evol.">
        <title>Shark genomes provide insights into elasmobranch evolution and the origin of vertebrates.</title>
        <authorList>
            <person name="Hara Y"/>
            <person name="Yamaguchi K"/>
            <person name="Onimaru K"/>
            <person name="Kadota M"/>
            <person name="Koyanagi M"/>
            <person name="Keeley SD"/>
            <person name="Tatsumi K"/>
            <person name="Tanaka K"/>
            <person name="Motone F"/>
            <person name="Kageyama Y"/>
            <person name="Nozu R"/>
            <person name="Adachi N"/>
            <person name="Nishimura O"/>
            <person name="Nakagawa R"/>
            <person name="Tanegashima C"/>
            <person name="Kiyatake I"/>
            <person name="Matsumoto R"/>
            <person name="Murakumo K"/>
            <person name="Nishida K"/>
            <person name="Terakita A"/>
            <person name="Kuratani S"/>
            <person name="Sato K"/>
            <person name="Hyodo S Kuraku.S."/>
        </authorList>
    </citation>
    <scope>NUCLEOTIDE SEQUENCE [LARGE SCALE GENOMIC DNA]</scope>
</reference>
<evidence type="ECO:0000256" key="1">
    <source>
        <dbReference type="SAM" id="MobiDB-lite"/>
    </source>
</evidence>
<dbReference type="AlphaFoldDB" id="A0A401REI0"/>
<evidence type="ECO:0000313" key="2">
    <source>
        <dbReference type="EMBL" id="GCC16560.1"/>
    </source>
</evidence>
<organism evidence="2 3">
    <name type="scientific">Chiloscyllium punctatum</name>
    <name type="common">Brownbanded bambooshark</name>
    <name type="synonym">Hemiscyllium punctatum</name>
    <dbReference type="NCBI Taxonomy" id="137246"/>
    <lineage>
        <taxon>Eukaryota</taxon>
        <taxon>Metazoa</taxon>
        <taxon>Chordata</taxon>
        <taxon>Craniata</taxon>
        <taxon>Vertebrata</taxon>
        <taxon>Chondrichthyes</taxon>
        <taxon>Elasmobranchii</taxon>
        <taxon>Galeomorphii</taxon>
        <taxon>Galeoidea</taxon>
        <taxon>Orectolobiformes</taxon>
        <taxon>Hemiscylliidae</taxon>
        <taxon>Chiloscyllium</taxon>
    </lineage>
</organism>